<dbReference type="Proteomes" id="UP000219329">
    <property type="component" value="Unassembled WGS sequence"/>
</dbReference>
<dbReference type="InterPro" id="IPR035959">
    <property type="entry name" value="RutC-like_sf"/>
</dbReference>
<dbReference type="GO" id="GO:0005829">
    <property type="term" value="C:cytosol"/>
    <property type="evidence" value="ECO:0007669"/>
    <property type="project" value="TreeGrafter"/>
</dbReference>
<evidence type="ECO:0008006" key="3">
    <source>
        <dbReference type="Google" id="ProtNLM"/>
    </source>
</evidence>
<proteinExistence type="predicted"/>
<evidence type="ECO:0000313" key="2">
    <source>
        <dbReference type="Proteomes" id="UP000219329"/>
    </source>
</evidence>
<accession>A0A2A5W7I5</accession>
<dbReference type="Pfam" id="PF01042">
    <property type="entry name" value="Ribonuc_L-PSP"/>
    <property type="match status" value="1"/>
</dbReference>
<dbReference type="Gene3D" id="3.30.1330.40">
    <property type="entry name" value="RutC-like"/>
    <property type="match status" value="1"/>
</dbReference>
<dbReference type="AlphaFoldDB" id="A0A2A5W7I5"/>
<name>A0A2A5W7I5_9GAMM</name>
<sequence length="123" mass="13220">MSKEIIGENSLGLPFSPAVSAGGFIFLSGQMAFGSDNKLRDGDITIQTRQVLDNIKSILAGIGLGMDAIVKNTVWLTDVEDFPAFNQAYALYFPESPPARSTVRSDLMLSGARIEIEALAIKP</sequence>
<reference evidence="1 2" key="1">
    <citation type="submission" date="2017-08" db="EMBL/GenBank/DDBJ databases">
        <title>Fine stratification of microbial communities through a metagenomic profile of the photic zone.</title>
        <authorList>
            <person name="Haro-Moreno J.M."/>
            <person name="Lopez-Perez M."/>
            <person name="De La Torre J."/>
            <person name="Picazo A."/>
            <person name="Camacho A."/>
            <person name="Rodriguez-Valera F."/>
        </authorList>
    </citation>
    <scope>NUCLEOTIDE SEQUENCE [LARGE SCALE GENOMIC DNA]</scope>
    <source>
        <strain evidence="1">MED-G28</strain>
    </source>
</reference>
<protein>
    <recommendedName>
        <fullName evidence="3">Enamine deaminase RidA</fullName>
    </recommendedName>
</protein>
<comment type="caution">
    <text evidence="1">The sequence shown here is derived from an EMBL/GenBank/DDBJ whole genome shotgun (WGS) entry which is preliminary data.</text>
</comment>
<dbReference type="PANTHER" id="PTHR11803:SF39">
    <property type="entry name" value="2-IMINOBUTANOATE_2-IMINOPROPANOATE DEAMINASE"/>
    <property type="match status" value="1"/>
</dbReference>
<dbReference type="CDD" id="cd00448">
    <property type="entry name" value="YjgF_YER057c_UK114_family"/>
    <property type="match status" value="1"/>
</dbReference>
<gene>
    <name evidence="1" type="ORF">CNF02_12480</name>
</gene>
<evidence type="ECO:0000313" key="1">
    <source>
        <dbReference type="EMBL" id="PDH32264.1"/>
    </source>
</evidence>
<organism evidence="1 2">
    <name type="scientific">OM182 bacterium MED-G28</name>
    <dbReference type="NCBI Taxonomy" id="1986256"/>
    <lineage>
        <taxon>Bacteria</taxon>
        <taxon>Pseudomonadati</taxon>
        <taxon>Pseudomonadota</taxon>
        <taxon>Gammaproteobacteria</taxon>
        <taxon>OMG group</taxon>
        <taxon>OM182 clade</taxon>
    </lineage>
</organism>
<dbReference type="PANTHER" id="PTHR11803">
    <property type="entry name" value="2-IMINOBUTANOATE/2-IMINOPROPANOATE DEAMINASE RIDA"/>
    <property type="match status" value="1"/>
</dbReference>
<dbReference type="EMBL" id="NTJZ01000019">
    <property type="protein sequence ID" value="PDH32264.1"/>
    <property type="molecule type" value="Genomic_DNA"/>
</dbReference>
<dbReference type="GO" id="GO:0019239">
    <property type="term" value="F:deaminase activity"/>
    <property type="evidence" value="ECO:0007669"/>
    <property type="project" value="TreeGrafter"/>
</dbReference>
<dbReference type="InterPro" id="IPR006175">
    <property type="entry name" value="YjgF/YER057c/UK114"/>
</dbReference>
<dbReference type="SUPFAM" id="SSF55298">
    <property type="entry name" value="YjgF-like"/>
    <property type="match status" value="1"/>
</dbReference>